<dbReference type="Gene3D" id="3.40.605.10">
    <property type="entry name" value="Aldehyde Dehydrogenase, Chain A, domain 1"/>
    <property type="match status" value="1"/>
</dbReference>
<dbReference type="NCBIfam" id="TIGR01780">
    <property type="entry name" value="SSADH"/>
    <property type="match status" value="1"/>
</dbReference>
<reference evidence="10 13" key="2">
    <citation type="journal article" date="2020" name="Appl. Microbiol. Biotechnol.">
        <title>Targeted gene deletion in Brettanomyces bruxellensis with an expression-free CRISPR-Cas9 system.</title>
        <authorList>
            <person name="Varela C."/>
            <person name="Bartel C."/>
            <person name="Onetto C."/>
            <person name="Borneman A."/>
        </authorList>
    </citation>
    <scope>NUCLEOTIDE SEQUENCE [LARGE SCALE GENOMIC DNA]</scope>
    <source>
        <strain evidence="10 13">AWRI1613</strain>
    </source>
</reference>
<evidence type="ECO:0000259" key="9">
    <source>
        <dbReference type="Pfam" id="PF00171"/>
    </source>
</evidence>
<evidence type="ECO:0000256" key="6">
    <source>
        <dbReference type="PROSITE-ProRule" id="PRU10007"/>
    </source>
</evidence>
<evidence type="ECO:0000313" key="11">
    <source>
        <dbReference type="EMBL" id="VUG19648.1"/>
    </source>
</evidence>
<organism evidence="11 12">
    <name type="scientific">Dekkera bruxellensis</name>
    <name type="common">Brettanomyces custersii</name>
    <dbReference type="NCBI Taxonomy" id="5007"/>
    <lineage>
        <taxon>Eukaryota</taxon>
        <taxon>Fungi</taxon>
        <taxon>Dikarya</taxon>
        <taxon>Ascomycota</taxon>
        <taxon>Saccharomycotina</taxon>
        <taxon>Pichiomycetes</taxon>
        <taxon>Pichiales</taxon>
        <taxon>Pichiaceae</taxon>
        <taxon>Brettanomyces</taxon>
    </lineage>
</organism>
<dbReference type="InterPro" id="IPR016161">
    <property type="entry name" value="Ald_DH/histidinol_DH"/>
</dbReference>
<dbReference type="EC" id="1.2.1.16" evidence="8"/>
<proteinExistence type="inferred from homology"/>
<protein>
    <recommendedName>
        <fullName evidence="8">Succinate-semialdehyde dehydrogenase</fullName>
        <ecNumber evidence="8">1.2.1.16</ecNumber>
    </recommendedName>
</protein>
<dbReference type="GO" id="GO:0009450">
    <property type="term" value="P:gamma-aminobutyric acid catabolic process"/>
    <property type="evidence" value="ECO:0007669"/>
    <property type="project" value="UniProtKB-UniPathway"/>
</dbReference>
<dbReference type="InterPro" id="IPR029510">
    <property type="entry name" value="Ald_DH_CS_GLU"/>
</dbReference>
<comment type="catalytic activity">
    <reaction evidence="5 8">
        <text>succinate semialdehyde + NAD(+) + H2O = succinate + NADH + 2 H(+)</text>
        <dbReference type="Rhea" id="RHEA:13217"/>
        <dbReference type="ChEBI" id="CHEBI:15377"/>
        <dbReference type="ChEBI" id="CHEBI:15378"/>
        <dbReference type="ChEBI" id="CHEBI:30031"/>
        <dbReference type="ChEBI" id="CHEBI:57540"/>
        <dbReference type="ChEBI" id="CHEBI:57706"/>
        <dbReference type="ChEBI" id="CHEBI:57945"/>
        <dbReference type="EC" id="1.2.1.16"/>
    </reaction>
</comment>
<dbReference type="PANTHER" id="PTHR43353">
    <property type="entry name" value="SUCCINATE-SEMIALDEHYDE DEHYDROGENASE, MITOCHONDRIAL"/>
    <property type="match status" value="1"/>
</dbReference>
<evidence type="ECO:0000313" key="13">
    <source>
        <dbReference type="Proteomes" id="UP000568158"/>
    </source>
</evidence>
<comment type="similarity">
    <text evidence="2 7">Belongs to the aldehyde dehydrogenase family.</text>
</comment>
<sequence>MSSPEEIAQFAKEYGIKNVDLVKTGAFINGKWIQDEKSIFTVCNPATTKTLLNVYDTPMDQVRESIDAADAAFKIFTKTTSGRERSKILYKLYDLIMENADDLARIITAENGKPLADSLGEVKYAASFFQWYAEEAPRIYGDVIPSSSNSKRIVTMKQPIGVVGILTPWNFPAAMITRKLGAAIAAGCTAVIKPASRTPLTALSIVYLAEKAGVPKGVVNIFPTVHYKTREAGQIICESDVVKKVSFTGSSGVGKKLMEQSSSTLKKLSFELGGNAPFIVFNDADIDNAIKSAMLCKLRQSGQTCVCANRLYVQSGVYDEFAKKIVAEVNKTVLGNGMDPKTTHGPLIHDGAVAKVESQVEDAVSKGAKVLAGGSRYPELGPNFYKLTVLGDVTPDAVVNKEETFGPLVPLIKFDTEEEVIKYANDTEYGLAGYFFTKDYSRLIRVAEDLHCGMVGANTGAISEAALPFGGVNWSGFGREGSKYGVEDYIVIKSVVIGNL</sequence>
<gene>
    <name evidence="11" type="primary">UGA2</name>
    <name evidence="11" type="ORF">DEBR0S5_08152G</name>
    <name evidence="10" type="ORF">HII12_002695</name>
</gene>
<dbReference type="SUPFAM" id="SSF53720">
    <property type="entry name" value="ALDH-like"/>
    <property type="match status" value="1"/>
</dbReference>
<keyword evidence="3 7" id="KW-0560">Oxidoreductase</keyword>
<dbReference type="UniPathway" id="UPA00733"/>
<dbReference type="FunFam" id="3.40.605.10:FF:000005">
    <property type="entry name" value="Succinate-semialdehyde dehydrogenase I"/>
    <property type="match status" value="1"/>
</dbReference>
<dbReference type="EMBL" id="CABFWN010000005">
    <property type="protein sequence ID" value="VUG19648.1"/>
    <property type="molecule type" value="Genomic_DNA"/>
</dbReference>
<dbReference type="InterPro" id="IPR050740">
    <property type="entry name" value="Aldehyde_DH_Superfamily"/>
</dbReference>
<dbReference type="InterPro" id="IPR016160">
    <property type="entry name" value="Ald_DH_CS_CYS"/>
</dbReference>
<evidence type="ECO:0000256" key="3">
    <source>
        <dbReference type="ARBA" id="ARBA00023002"/>
    </source>
</evidence>
<dbReference type="PANTHER" id="PTHR43353:SF5">
    <property type="entry name" value="SUCCINATE-SEMIALDEHYDE DEHYDROGENASE, MITOCHONDRIAL"/>
    <property type="match status" value="1"/>
</dbReference>
<dbReference type="AlphaFoldDB" id="A0A7D9H3L3"/>
<evidence type="ECO:0000256" key="8">
    <source>
        <dbReference type="RuleBase" id="RU365091"/>
    </source>
</evidence>
<dbReference type="Proteomes" id="UP000478008">
    <property type="component" value="Unassembled WGS sequence"/>
</dbReference>
<evidence type="ECO:0000256" key="5">
    <source>
        <dbReference type="ARBA" id="ARBA00052698"/>
    </source>
</evidence>
<dbReference type="EMBL" id="JABCYN010000025">
    <property type="protein sequence ID" value="KAF6011102.1"/>
    <property type="molecule type" value="Genomic_DNA"/>
</dbReference>
<dbReference type="InterPro" id="IPR015590">
    <property type="entry name" value="Aldehyde_DH_dom"/>
</dbReference>
<dbReference type="InterPro" id="IPR010102">
    <property type="entry name" value="Succ_semiAld_DH"/>
</dbReference>
<dbReference type="CDD" id="cd07103">
    <property type="entry name" value="ALDH_F5_SSADH_GabD"/>
    <property type="match status" value="1"/>
</dbReference>
<dbReference type="FunFam" id="3.40.309.10:FF:000004">
    <property type="entry name" value="Succinate-semialdehyde dehydrogenase I"/>
    <property type="match status" value="1"/>
</dbReference>
<feature type="active site" evidence="6">
    <location>
        <position position="271"/>
    </location>
</feature>
<dbReference type="PROSITE" id="PS00070">
    <property type="entry name" value="ALDEHYDE_DEHYDR_CYS"/>
    <property type="match status" value="1"/>
</dbReference>
<evidence type="ECO:0000256" key="2">
    <source>
        <dbReference type="ARBA" id="ARBA00009986"/>
    </source>
</evidence>
<evidence type="ECO:0000256" key="4">
    <source>
        <dbReference type="ARBA" id="ARBA00050387"/>
    </source>
</evidence>
<evidence type="ECO:0000256" key="1">
    <source>
        <dbReference type="ARBA" id="ARBA00005176"/>
    </source>
</evidence>
<dbReference type="InterPro" id="IPR016163">
    <property type="entry name" value="Ald_DH_C"/>
</dbReference>
<dbReference type="InterPro" id="IPR016162">
    <property type="entry name" value="Ald_DH_N"/>
</dbReference>
<dbReference type="PROSITE" id="PS00687">
    <property type="entry name" value="ALDEHYDE_DEHYDR_GLU"/>
    <property type="match status" value="1"/>
</dbReference>
<comment type="catalytic activity">
    <reaction evidence="4 8">
        <text>succinate semialdehyde + NADP(+) + H2O = succinate + NADPH + 2 H(+)</text>
        <dbReference type="Rhea" id="RHEA:13213"/>
        <dbReference type="ChEBI" id="CHEBI:15377"/>
        <dbReference type="ChEBI" id="CHEBI:15378"/>
        <dbReference type="ChEBI" id="CHEBI:30031"/>
        <dbReference type="ChEBI" id="CHEBI:57706"/>
        <dbReference type="ChEBI" id="CHEBI:57783"/>
        <dbReference type="ChEBI" id="CHEBI:58349"/>
        <dbReference type="EC" id="1.2.1.16"/>
    </reaction>
</comment>
<feature type="domain" description="Aldehyde dehydrogenase" evidence="9">
    <location>
        <begin position="32"/>
        <end position="495"/>
    </location>
</feature>
<name>A0A7D9H3L3_DEKBR</name>
<evidence type="ECO:0000313" key="12">
    <source>
        <dbReference type="Proteomes" id="UP000478008"/>
    </source>
</evidence>
<dbReference type="GO" id="GO:0004777">
    <property type="term" value="F:succinate-semialdehyde dehydrogenase (NAD+) activity"/>
    <property type="evidence" value="ECO:0007669"/>
    <property type="project" value="UniProtKB-UniRule"/>
</dbReference>
<reference evidence="11 12" key="1">
    <citation type="submission" date="2019-07" db="EMBL/GenBank/DDBJ databases">
        <authorList>
            <person name="Friedrich A."/>
            <person name="Schacherer J."/>
        </authorList>
    </citation>
    <scope>NUCLEOTIDE SEQUENCE [LARGE SCALE GENOMIC DNA]</scope>
</reference>
<dbReference type="GO" id="GO:0005737">
    <property type="term" value="C:cytoplasm"/>
    <property type="evidence" value="ECO:0007669"/>
    <property type="project" value="TreeGrafter"/>
</dbReference>
<dbReference type="Gene3D" id="3.40.309.10">
    <property type="entry name" value="Aldehyde Dehydrogenase, Chain A, domain 2"/>
    <property type="match status" value="1"/>
</dbReference>
<keyword evidence="12" id="KW-1185">Reference proteome</keyword>
<dbReference type="Proteomes" id="UP000568158">
    <property type="component" value="Unassembled WGS sequence"/>
</dbReference>
<dbReference type="Pfam" id="PF00171">
    <property type="entry name" value="Aldedh"/>
    <property type="match status" value="1"/>
</dbReference>
<comment type="pathway">
    <text evidence="1 8">Amino-acid degradation; 4-aminobutanoate degradation.</text>
</comment>
<accession>A0A7D9H3L3</accession>
<evidence type="ECO:0000313" key="10">
    <source>
        <dbReference type="EMBL" id="KAF6011102.1"/>
    </source>
</evidence>
<evidence type="ECO:0000256" key="7">
    <source>
        <dbReference type="RuleBase" id="RU003345"/>
    </source>
</evidence>